<keyword evidence="2" id="KW-0812">Transmembrane</keyword>
<evidence type="ECO:0008006" key="5">
    <source>
        <dbReference type="Google" id="ProtNLM"/>
    </source>
</evidence>
<evidence type="ECO:0000313" key="4">
    <source>
        <dbReference type="Proteomes" id="UP001143981"/>
    </source>
</evidence>
<feature type="transmembrane region" description="Helical" evidence="2">
    <location>
        <begin position="86"/>
        <end position="104"/>
    </location>
</feature>
<evidence type="ECO:0000256" key="2">
    <source>
        <dbReference type="SAM" id="Phobius"/>
    </source>
</evidence>
<dbReference type="GO" id="GO:0016567">
    <property type="term" value="P:protein ubiquitination"/>
    <property type="evidence" value="ECO:0007669"/>
    <property type="project" value="TreeGrafter"/>
</dbReference>
<dbReference type="AlphaFoldDB" id="A0A9W8CX51"/>
<protein>
    <recommendedName>
        <fullName evidence="5">RING-type domain-containing protein</fullName>
    </recommendedName>
</protein>
<organism evidence="3 4">
    <name type="scientific">Coemansia biformis</name>
    <dbReference type="NCBI Taxonomy" id="1286918"/>
    <lineage>
        <taxon>Eukaryota</taxon>
        <taxon>Fungi</taxon>
        <taxon>Fungi incertae sedis</taxon>
        <taxon>Zoopagomycota</taxon>
        <taxon>Kickxellomycotina</taxon>
        <taxon>Kickxellomycetes</taxon>
        <taxon>Kickxellales</taxon>
        <taxon>Kickxellaceae</taxon>
        <taxon>Coemansia</taxon>
    </lineage>
</organism>
<keyword evidence="2" id="KW-1133">Transmembrane helix</keyword>
<dbReference type="GO" id="GO:0061630">
    <property type="term" value="F:ubiquitin protein ligase activity"/>
    <property type="evidence" value="ECO:0007669"/>
    <property type="project" value="TreeGrafter"/>
</dbReference>
<evidence type="ECO:0000313" key="3">
    <source>
        <dbReference type="EMBL" id="KAJ1728408.1"/>
    </source>
</evidence>
<dbReference type="GO" id="GO:0006511">
    <property type="term" value="P:ubiquitin-dependent protein catabolic process"/>
    <property type="evidence" value="ECO:0007669"/>
    <property type="project" value="TreeGrafter"/>
</dbReference>
<dbReference type="Gene3D" id="3.30.40.10">
    <property type="entry name" value="Zinc/RING finger domain, C3HC4 (zinc finger)"/>
    <property type="match status" value="1"/>
</dbReference>
<dbReference type="OrthoDB" id="66726at2759"/>
<comment type="caution">
    <text evidence="3">The sequence shown here is derived from an EMBL/GenBank/DDBJ whole genome shotgun (WGS) entry which is preliminary data.</text>
</comment>
<keyword evidence="2" id="KW-0472">Membrane</keyword>
<dbReference type="InterPro" id="IPR013083">
    <property type="entry name" value="Znf_RING/FYVE/PHD"/>
</dbReference>
<dbReference type="PANTHER" id="PTHR22696">
    <property type="entry name" value="E3 UBIQUITIN-PROTEIN LIGASE RNF26"/>
    <property type="match status" value="1"/>
</dbReference>
<gene>
    <name evidence="3" type="ORF">LPJ61_004045</name>
</gene>
<proteinExistence type="predicted"/>
<feature type="transmembrane region" description="Helical" evidence="2">
    <location>
        <begin position="288"/>
        <end position="314"/>
    </location>
</feature>
<keyword evidence="4" id="KW-1185">Reference proteome</keyword>
<dbReference type="Pfam" id="PF13920">
    <property type="entry name" value="zf-C3HC4_3"/>
    <property type="match status" value="1"/>
</dbReference>
<accession>A0A9W8CX51</accession>
<reference evidence="3" key="1">
    <citation type="submission" date="2022-07" db="EMBL/GenBank/DDBJ databases">
        <title>Phylogenomic reconstructions and comparative analyses of Kickxellomycotina fungi.</title>
        <authorList>
            <person name="Reynolds N.K."/>
            <person name="Stajich J.E."/>
            <person name="Barry K."/>
            <person name="Grigoriev I.V."/>
            <person name="Crous P."/>
            <person name="Smith M.E."/>
        </authorList>
    </citation>
    <scope>NUCLEOTIDE SEQUENCE</scope>
    <source>
        <strain evidence="3">BCRC 34381</strain>
    </source>
</reference>
<feature type="compositionally biased region" description="Acidic residues" evidence="1">
    <location>
        <begin position="544"/>
        <end position="554"/>
    </location>
</feature>
<feature type="region of interest" description="Disordered" evidence="1">
    <location>
        <begin position="506"/>
        <end position="574"/>
    </location>
</feature>
<name>A0A9W8CX51_9FUNG</name>
<dbReference type="Proteomes" id="UP001143981">
    <property type="component" value="Unassembled WGS sequence"/>
</dbReference>
<dbReference type="EMBL" id="JANBOI010000823">
    <property type="protein sequence ID" value="KAJ1728408.1"/>
    <property type="molecule type" value="Genomic_DNA"/>
</dbReference>
<dbReference type="PANTHER" id="PTHR22696:SF1">
    <property type="entry name" value="E3 UBIQUITIN-PROTEIN LIGASE RNF26"/>
    <property type="match status" value="1"/>
</dbReference>
<feature type="transmembrane region" description="Helical" evidence="2">
    <location>
        <begin position="256"/>
        <end position="276"/>
    </location>
</feature>
<sequence>MDSPHSTASAPDVWQQLRDFRLGDPLTRLVGYVAALPGAWDAKSAPPTPAGTALARVGSAGGATPLATPAATAEGMHIFGLFASRYFLFALFVGFVITRIHVLVHRQRVRSLGMVARVGLYMPVYLLLARALVVSSMALDGVQQGRLLLWLRPVIEQVSRIAQQRWGMDAAMATTDSALWQAFAAASVFDCVDVFVARLEGSPCAPYEYIGGLIERTSLYYFYGGSVRIQELALLAVVEKLMLAHMLMALPSGWRWRLVPTGIANGLMLHHFVFSMRSHTGPQSMYPFVQVLSMALLGVSVIIVLTTASIHWLARTIDRLSAGQARRQRHGRQQHLRAAVALYDRSGVFQGPAADDDDDDDTLLEAPQGTLMPIIPDLRRDFGVEILDLAGTCLQQCSSQLQSTGLARPCGAIRVPRTTALDEYVDSVAGAPPAEDVQADRLLAGPGATSGLAVFVEDEPIATIQPPSSTARLATAIQGTRANAVRRLSLGVWAVAVALSHYARDKKTRPRAVASSSRPHEPMPGAPRPGPQHKGVRGLLPEGESSDGADESDYDYVCASSDSSDVDTESEAGCDTGEGLLRETTGLVGDALGAAAGDEQAGDRLVATVALMAHSLLDGRTGPGVMTRSMYARYLSSSSSSGLAGLLRSTADLGAQTGAPTPFAYGETEALAQLIHSRRIGGPPADDSRTLCVVCWSNARCVMLRPCRCLCLCNECRAALVVRNFDHCPCCRRTVAGYSRVYAV</sequence>
<evidence type="ECO:0000256" key="1">
    <source>
        <dbReference type="SAM" id="MobiDB-lite"/>
    </source>
</evidence>